<dbReference type="EMBL" id="OFSP01000039">
    <property type="protein sequence ID" value="SOY68718.1"/>
    <property type="molecule type" value="Genomic_DNA"/>
</dbReference>
<evidence type="ECO:0000256" key="1">
    <source>
        <dbReference type="ARBA" id="ARBA00003544"/>
    </source>
</evidence>
<dbReference type="InterPro" id="IPR002559">
    <property type="entry name" value="Transposase_11"/>
</dbReference>
<keyword evidence="5" id="KW-0233">DNA recombination</keyword>
<evidence type="ECO:0000256" key="6">
    <source>
        <dbReference type="SAM" id="MobiDB-lite"/>
    </source>
</evidence>
<evidence type="ECO:0000259" key="7">
    <source>
        <dbReference type="Pfam" id="PF01609"/>
    </source>
</evidence>
<evidence type="ECO:0000256" key="3">
    <source>
        <dbReference type="ARBA" id="ARBA00022578"/>
    </source>
</evidence>
<gene>
    <name evidence="9" type="ORF">CBM2589_A90188</name>
</gene>
<dbReference type="PANTHER" id="PTHR35604:SF2">
    <property type="entry name" value="TRANSPOSASE INSH FOR INSERTION SEQUENCE ELEMENT IS5A-RELATED"/>
    <property type="match status" value="1"/>
</dbReference>
<feature type="domain" description="Transposase IS4-like" evidence="7">
    <location>
        <begin position="208"/>
        <end position="352"/>
    </location>
</feature>
<dbReference type="Pfam" id="PF01609">
    <property type="entry name" value="DDE_Tnp_1"/>
    <property type="match status" value="1"/>
</dbReference>
<keyword evidence="3" id="KW-0815">Transposition</keyword>
<comment type="function">
    <text evidence="1">Involved in the transposition of the insertion sequence IS5.</text>
</comment>
<feature type="domain" description="Transposase InsH N-terminal" evidence="8">
    <location>
        <begin position="16"/>
        <end position="114"/>
    </location>
</feature>
<protein>
    <submittedName>
        <fullName evidence="9">Transposase</fullName>
    </submittedName>
</protein>
<dbReference type="AlphaFoldDB" id="A0A375CEP2"/>
<dbReference type="GO" id="GO:0003677">
    <property type="term" value="F:DNA binding"/>
    <property type="evidence" value="ECO:0007669"/>
    <property type="project" value="UniProtKB-KW"/>
</dbReference>
<comment type="caution">
    <text evidence="9">The sequence shown here is derived from an EMBL/GenBank/DDBJ whole genome shotgun (WGS) entry which is preliminary data.</text>
</comment>
<dbReference type="InterPro" id="IPR047959">
    <property type="entry name" value="Transpos_IS5"/>
</dbReference>
<keyword evidence="4" id="KW-0238">DNA-binding</keyword>
<evidence type="ECO:0000256" key="4">
    <source>
        <dbReference type="ARBA" id="ARBA00023125"/>
    </source>
</evidence>
<sequence>MRGMDEMQETLFTTVKLDDFVPADHPLRAIRLLVNDALKDLNGLFSTIYADSGRSSIAPEKLLRALLLQVFYSVRSERMLMEQMRYNMLFRWFVGLAMEDQVWNHSVFSKNRDRLLEHKVIESFFTKVMRVADRHNLLSKDHFSVDGTLIQAWASHKSFRPKDDTDDTPPAGGGRNAEADWKGKRRSNATHESSTDPDARLYKKSAQSPAILSYQGHILMENRSGLVVGAVVSHADGFAERANALRLLDCMPGNHAKTVGADKAYDTHDFVRDCRARGVTPHVARNDARTGGSAIDGRTSRHSGYRVSQVIRKRIEEHFGWGKTVGRLRQTVYRGLERVDQHFKLTMIASNLTRIARILGAVPRGAVQ</sequence>
<organism evidence="9">
    <name type="scientific">Cupriavidus taiwanensis</name>
    <dbReference type="NCBI Taxonomy" id="164546"/>
    <lineage>
        <taxon>Bacteria</taxon>
        <taxon>Pseudomonadati</taxon>
        <taxon>Pseudomonadota</taxon>
        <taxon>Betaproteobacteria</taxon>
        <taxon>Burkholderiales</taxon>
        <taxon>Burkholderiaceae</taxon>
        <taxon>Cupriavidus</taxon>
    </lineage>
</organism>
<dbReference type="GO" id="GO:0006313">
    <property type="term" value="P:DNA transposition"/>
    <property type="evidence" value="ECO:0007669"/>
    <property type="project" value="InterPro"/>
</dbReference>
<dbReference type="Pfam" id="PF05598">
    <property type="entry name" value="DUF772"/>
    <property type="match status" value="1"/>
</dbReference>
<name>A0A375CEP2_9BURK</name>
<feature type="region of interest" description="Disordered" evidence="6">
    <location>
        <begin position="159"/>
        <end position="202"/>
    </location>
</feature>
<dbReference type="InterPro" id="IPR008490">
    <property type="entry name" value="Transposase_InsH_N"/>
</dbReference>
<evidence type="ECO:0000256" key="2">
    <source>
        <dbReference type="ARBA" id="ARBA00010075"/>
    </source>
</evidence>
<evidence type="ECO:0000313" key="9">
    <source>
        <dbReference type="EMBL" id="SOY68718.1"/>
    </source>
</evidence>
<dbReference type="RefSeq" id="WP_198046802.1">
    <property type="nucleotide sequence ID" value="NZ_LT976857.1"/>
</dbReference>
<accession>A0A375CEP2</accession>
<reference evidence="9" key="1">
    <citation type="submission" date="2018-01" db="EMBL/GenBank/DDBJ databases">
        <authorList>
            <person name="Clerissi C."/>
        </authorList>
    </citation>
    <scope>NUCLEOTIDE SEQUENCE</scope>
    <source>
        <strain evidence="9">Cupriavidus taiwanensis STM 3521</strain>
    </source>
</reference>
<dbReference type="PANTHER" id="PTHR35604">
    <property type="entry name" value="TRANSPOSASE INSH FOR INSERTION SEQUENCE ELEMENT IS5A-RELATED"/>
    <property type="match status" value="1"/>
</dbReference>
<comment type="similarity">
    <text evidence="2">Belongs to the transposase 11 family.</text>
</comment>
<dbReference type="GO" id="GO:0004803">
    <property type="term" value="F:transposase activity"/>
    <property type="evidence" value="ECO:0007669"/>
    <property type="project" value="InterPro"/>
</dbReference>
<proteinExistence type="inferred from homology"/>
<dbReference type="NCBIfam" id="NF033581">
    <property type="entry name" value="transpos_IS5_4"/>
    <property type="match status" value="1"/>
</dbReference>
<evidence type="ECO:0000259" key="8">
    <source>
        <dbReference type="Pfam" id="PF05598"/>
    </source>
</evidence>
<dbReference type="Proteomes" id="UP000256297">
    <property type="component" value="Chromosome CBM2589_a"/>
</dbReference>
<evidence type="ECO:0000256" key="5">
    <source>
        <dbReference type="ARBA" id="ARBA00023172"/>
    </source>
</evidence>